<dbReference type="Proteomes" id="UP000054107">
    <property type="component" value="Unassembled WGS sequence"/>
</dbReference>
<keyword evidence="4 10" id="KW-0479">Metal-binding</keyword>
<dbReference type="AlphaFoldDB" id="A0A0B7N2U0"/>
<reference evidence="12 13" key="1">
    <citation type="submission" date="2014-09" db="EMBL/GenBank/DDBJ databases">
        <authorList>
            <person name="Ellenberger Sabrina"/>
        </authorList>
    </citation>
    <scope>NUCLEOTIDE SEQUENCE [LARGE SCALE GENOMIC DNA]</scope>
    <source>
        <strain evidence="12 13">CBS 412.66</strain>
    </source>
</reference>
<sequence length="310" mass="35422">MSTDTTEPLATDGPSCPMPKKQQEDGPSCPMPRKQEQDGDSCPMPRKQEQDGDSCPMPRKQEQDGDSCPMPRKQEQDGDSCPMPKKSVPETASSIPPGCPMHKADGDEINTLNMMPDLAQTRQSDQKIDLGTERVISSIPKTKGSDSKWEYPSPQQFYNALKRKGWETPEEEIETMVDIHNFLNEEAWQEVLKWESKYKCDCAEDPYLSKFQGRPKEPTPKARWHSLFGSPKPFDRHDWYISRCGQSRRYVIDYYEAPEDVPGVPVFHLDVRPALDDVESVMVRFKEAAKVKWEQWFPSVSSARENNKSS</sequence>
<dbReference type="EC" id="4.4.1.17" evidence="10"/>
<evidence type="ECO:0000256" key="3">
    <source>
        <dbReference type="ARBA" id="ARBA00022617"/>
    </source>
</evidence>
<evidence type="ECO:0000256" key="4">
    <source>
        <dbReference type="ARBA" id="ARBA00022723"/>
    </source>
</evidence>
<dbReference type="PROSITE" id="PS00822">
    <property type="entry name" value="CYTO_HEME_LYASE_2"/>
    <property type="match status" value="1"/>
</dbReference>
<accession>A0A0B7N2U0</accession>
<dbReference type="GO" id="GO:0046872">
    <property type="term" value="F:metal ion binding"/>
    <property type="evidence" value="ECO:0007669"/>
    <property type="project" value="UniProtKB-KW"/>
</dbReference>
<name>A0A0B7N2U0_9FUNG</name>
<keyword evidence="8 10" id="KW-0472">Membrane</keyword>
<dbReference type="PANTHER" id="PTHR12743">
    <property type="entry name" value="CYTOCHROME C1 HEME LYASE"/>
    <property type="match status" value="1"/>
</dbReference>
<evidence type="ECO:0000256" key="1">
    <source>
        <dbReference type="ARBA" id="ARBA00004273"/>
    </source>
</evidence>
<evidence type="ECO:0000313" key="13">
    <source>
        <dbReference type="Proteomes" id="UP000054107"/>
    </source>
</evidence>
<evidence type="ECO:0000256" key="10">
    <source>
        <dbReference type="RuleBase" id="RU363130"/>
    </source>
</evidence>
<evidence type="ECO:0000313" key="12">
    <source>
        <dbReference type="EMBL" id="CEP12616.1"/>
    </source>
</evidence>
<comment type="subcellular location">
    <subcellularLocation>
        <location evidence="1 10">Mitochondrion inner membrane</location>
    </subcellularLocation>
</comment>
<keyword evidence="13" id="KW-1185">Reference proteome</keyword>
<dbReference type="InterPro" id="IPR000511">
    <property type="entry name" value="Holocyt_c/c1_synthase"/>
</dbReference>
<keyword evidence="9 10" id="KW-0456">Lyase</keyword>
<evidence type="ECO:0000256" key="6">
    <source>
        <dbReference type="ARBA" id="ARBA00023004"/>
    </source>
</evidence>
<comment type="function">
    <text evidence="10">Lyase that catalyzes the covalent linking of the heme group to the cytochrome C apoprotein to produce the mature functional cytochrome.</text>
</comment>
<protein>
    <recommendedName>
        <fullName evidence="10">Holocytochrome c-type synthase</fullName>
        <ecNumber evidence="10">4.4.1.17</ecNumber>
    </recommendedName>
</protein>
<dbReference type="PROSITE" id="PS00821">
    <property type="entry name" value="CYTO_HEME_LYASE_1"/>
    <property type="match status" value="1"/>
</dbReference>
<dbReference type="EMBL" id="LN728061">
    <property type="protein sequence ID" value="CEP12616.1"/>
    <property type="molecule type" value="Genomic_DNA"/>
</dbReference>
<dbReference type="GO" id="GO:0005743">
    <property type="term" value="C:mitochondrial inner membrane"/>
    <property type="evidence" value="ECO:0007669"/>
    <property type="project" value="UniProtKB-SubCell"/>
</dbReference>
<dbReference type="GO" id="GO:0004408">
    <property type="term" value="F:holocytochrome-c synthase activity"/>
    <property type="evidence" value="ECO:0007669"/>
    <property type="project" value="UniProtKB-EC"/>
</dbReference>
<keyword evidence="6 10" id="KW-0408">Iron</keyword>
<evidence type="ECO:0000256" key="9">
    <source>
        <dbReference type="ARBA" id="ARBA00023239"/>
    </source>
</evidence>
<dbReference type="PANTHER" id="PTHR12743:SF3">
    <property type="entry name" value="HOLOCYTOCHROME-C SYNTHASE"/>
    <property type="match status" value="1"/>
</dbReference>
<proteinExistence type="inferred from homology"/>
<evidence type="ECO:0000256" key="2">
    <source>
        <dbReference type="ARBA" id="ARBA00007255"/>
    </source>
</evidence>
<evidence type="ECO:0000256" key="7">
    <source>
        <dbReference type="ARBA" id="ARBA00023128"/>
    </source>
</evidence>
<evidence type="ECO:0000256" key="8">
    <source>
        <dbReference type="ARBA" id="ARBA00023136"/>
    </source>
</evidence>
<organism evidence="12 13">
    <name type="scientific">Parasitella parasitica</name>
    <dbReference type="NCBI Taxonomy" id="35722"/>
    <lineage>
        <taxon>Eukaryota</taxon>
        <taxon>Fungi</taxon>
        <taxon>Fungi incertae sedis</taxon>
        <taxon>Mucoromycota</taxon>
        <taxon>Mucoromycotina</taxon>
        <taxon>Mucoromycetes</taxon>
        <taxon>Mucorales</taxon>
        <taxon>Mucorineae</taxon>
        <taxon>Mucoraceae</taxon>
        <taxon>Parasitella</taxon>
    </lineage>
</organism>
<evidence type="ECO:0000256" key="5">
    <source>
        <dbReference type="ARBA" id="ARBA00022792"/>
    </source>
</evidence>
<comment type="catalytic activity">
    <reaction evidence="10">
        <text>holo-[cytochrome c] = apo-[cytochrome c] + heme b</text>
        <dbReference type="Rhea" id="RHEA:22648"/>
        <dbReference type="Rhea" id="RHEA-COMP:10725"/>
        <dbReference type="Rhea" id="RHEA-COMP:10726"/>
        <dbReference type="ChEBI" id="CHEBI:29950"/>
        <dbReference type="ChEBI" id="CHEBI:60344"/>
        <dbReference type="ChEBI" id="CHEBI:83739"/>
        <dbReference type="EC" id="4.4.1.17"/>
    </reaction>
</comment>
<evidence type="ECO:0000256" key="11">
    <source>
        <dbReference type="SAM" id="MobiDB-lite"/>
    </source>
</evidence>
<keyword evidence="5 10" id="KW-0999">Mitochondrion inner membrane</keyword>
<dbReference type="STRING" id="35722.A0A0B7N2U0"/>
<keyword evidence="3 10" id="KW-0349">Heme</keyword>
<feature type="region of interest" description="Disordered" evidence="11">
    <location>
        <begin position="1"/>
        <end position="106"/>
    </location>
</feature>
<comment type="similarity">
    <text evidence="2 10">Belongs to the cytochrome c-type heme lyase family.</text>
</comment>
<dbReference type="Pfam" id="PF01265">
    <property type="entry name" value="Cyto_heme_lyase"/>
    <property type="match status" value="1"/>
</dbReference>
<gene>
    <name evidence="12" type="primary">PARPA_06587.1 scaffold 22734</name>
</gene>
<keyword evidence="7 10" id="KW-0496">Mitochondrion</keyword>
<dbReference type="OrthoDB" id="4243at2759"/>